<proteinExistence type="predicted"/>
<name>A0A2P2LPY0_RHIMU</name>
<keyword evidence="1" id="KW-0472">Membrane</keyword>
<dbReference type="GO" id="GO:0016301">
    <property type="term" value="F:kinase activity"/>
    <property type="evidence" value="ECO:0007669"/>
    <property type="project" value="UniProtKB-KW"/>
</dbReference>
<reference evidence="2" key="1">
    <citation type="submission" date="2018-02" db="EMBL/GenBank/DDBJ databases">
        <title>Rhizophora mucronata_Transcriptome.</title>
        <authorList>
            <person name="Meera S.P."/>
            <person name="Sreeshan A."/>
            <person name="Augustine A."/>
        </authorList>
    </citation>
    <scope>NUCLEOTIDE SEQUENCE</scope>
    <source>
        <tissue evidence="2">Leaf</tissue>
    </source>
</reference>
<keyword evidence="2" id="KW-0418">Kinase</keyword>
<feature type="transmembrane region" description="Helical" evidence="1">
    <location>
        <begin position="23"/>
        <end position="42"/>
    </location>
</feature>
<accession>A0A2P2LPY0</accession>
<organism evidence="2">
    <name type="scientific">Rhizophora mucronata</name>
    <name type="common">Asiatic mangrove</name>
    <dbReference type="NCBI Taxonomy" id="61149"/>
    <lineage>
        <taxon>Eukaryota</taxon>
        <taxon>Viridiplantae</taxon>
        <taxon>Streptophyta</taxon>
        <taxon>Embryophyta</taxon>
        <taxon>Tracheophyta</taxon>
        <taxon>Spermatophyta</taxon>
        <taxon>Magnoliopsida</taxon>
        <taxon>eudicotyledons</taxon>
        <taxon>Gunneridae</taxon>
        <taxon>Pentapetalae</taxon>
        <taxon>rosids</taxon>
        <taxon>fabids</taxon>
        <taxon>Malpighiales</taxon>
        <taxon>Rhizophoraceae</taxon>
        <taxon>Rhizophora</taxon>
    </lineage>
</organism>
<protein>
    <submittedName>
        <fullName evidence="2">Mitogen-activated protein kinase</fullName>
    </submittedName>
</protein>
<keyword evidence="1" id="KW-1133">Transmembrane helix</keyword>
<keyword evidence="1" id="KW-0812">Transmembrane</keyword>
<keyword evidence="2" id="KW-0808">Transferase</keyword>
<dbReference type="EMBL" id="GGEC01039551">
    <property type="protein sequence ID" value="MBX20035.1"/>
    <property type="molecule type" value="Transcribed_RNA"/>
</dbReference>
<dbReference type="AlphaFoldDB" id="A0A2P2LPY0"/>
<sequence>MYICFHPKLDGLLKRVILEIFDYGRNLATTIIMVFVSAASLLV</sequence>
<evidence type="ECO:0000256" key="1">
    <source>
        <dbReference type="SAM" id="Phobius"/>
    </source>
</evidence>
<evidence type="ECO:0000313" key="2">
    <source>
        <dbReference type="EMBL" id="MBX20035.1"/>
    </source>
</evidence>